<evidence type="ECO:0000313" key="2">
    <source>
        <dbReference type="Proteomes" id="UP001164250"/>
    </source>
</evidence>
<comment type="caution">
    <text evidence="1">The sequence shown here is derived from an EMBL/GenBank/DDBJ whole genome shotgun (WGS) entry which is preliminary data.</text>
</comment>
<accession>A0ACC1AEG0</accession>
<protein>
    <submittedName>
        <fullName evidence="1">Uncharacterized protein</fullName>
    </submittedName>
</protein>
<organism evidence="1 2">
    <name type="scientific">Pistacia atlantica</name>
    <dbReference type="NCBI Taxonomy" id="434234"/>
    <lineage>
        <taxon>Eukaryota</taxon>
        <taxon>Viridiplantae</taxon>
        <taxon>Streptophyta</taxon>
        <taxon>Embryophyta</taxon>
        <taxon>Tracheophyta</taxon>
        <taxon>Spermatophyta</taxon>
        <taxon>Magnoliopsida</taxon>
        <taxon>eudicotyledons</taxon>
        <taxon>Gunneridae</taxon>
        <taxon>Pentapetalae</taxon>
        <taxon>rosids</taxon>
        <taxon>malvids</taxon>
        <taxon>Sapindales</taxon>
        <taxon>Anacardiaceae</taxon>
        <taxon>Pistacia</taxon>
    </lineage>
</organism>
<proteinExistence type="predicted"/>
<sequence length="106" mass="11877">MWNLFLDFVGFSSVLKLGPDRWSETGTKYTVIMDKLNCLGFEEVDVDLGWGEAVYAGPTEVASFIGSCVKYRKRDGENGIMVPICLPLSTVERFQEVIMKVTQGNM</sequence>
<dbReference type="Proteomes" id="UP001164250">
    <property type="component" value="Chromosome 11"/>
</dbReference>
<keyword evidence="2" id="KW-1185">Reference proteome</keyword>
<evidence type="ECO:0000313" key="1">
    <source>
        <dbReference type="EMBL" id="KAJ0084743.1"/>
    </source>
</evidence>
<reference evidence="2" key="1">
    <citation type="journal article" date="2023" name="G3 (Bethesda)">
        <title>Genome assembly and association tests identify interacting loci associated with vigor, precocity, and sex in interspecific pistachio rootstocks.</title>
        <authorList>
            <person name="Palmer W."/>
            <person name="Jacygrad E."/>
            <person name="Sagayaradj S."/>
            <person name="Cavanaugh K."/>
            <person name="Han R."/>
            <person name="Bertier L."/>
            <person name="Beede B."/>
            <person name="Kafkas S."/>
            <person name="Golino D."/>
            <person name="Preece J."/>
            <person name="Michelmore R."/>
        </authorList>
    </citation>
    <scope>NUCLEOTIDE SEQUENCE [LARGE SCALE GENOMIC DNA]</scope>
</reference>
<gene>
    <name evidence="1" type="ORF">Patl1_29405</name>
</gene>
<dbReference type="EMBL" id="CM047907">
    <property type="protein sequence ID" value="KAJ0084743.1"/>
    <property type="molecule type" value="Genomic_DNA"/>
</dbReference>
<name>A0ACC1AEG0_9ROSI</name>